<evidence type="ECO:0000313" key="2">
    <source>
        <dbReference type="EMBL" id="MBP4142166.1"/>
    </source>
</evidence>
<dbReference type="EMBL" id="JAGFBU010000003">
    <property type="protein sequence ID" value="MBP4142166.1"/>
    <property type="molecule type" value="Genomic_DNA"/>
</dbReference>
<protein>
    <recommendedName>
        <fullName evidence="4">Right handed beta helix domain-containing protein</fullName>
    </recommendedName>
</protein>
<dbReference type="InterPro" id="IPR011050">
    <property type="entry name" value="Pectin_lyase_fold/virulence"/>
</dbReference>
<evidence type="ECO:0000256" key="1">
    <source>
        <dbReference type="SAM" id="SignalP"/>
    </source>
</evidence>
<keyword evidence="1" id="KW-0732">Signal</keyword>
<dbReference type="SUPFAM" id="SSF49373">
    <property type="entry name" value="Invasin/intimin cell-adhesion fragments"/>
    <property type="match status" value="1"/>
</dbReference>
<dbReference type="SUPFAM" id="SSF101898">
    <property type="entry name" value="NHL repeat"/>
    <property type="match status" value="1"/>
</dbReference>
<dbReference type="SUPFAM" id="SSF51126">
    <property type="entry name" value="Pectin lyase-like"/>
    <property type="match status" value="1"/>
</dbReference>
<keyword evidence="3" id="KW-1185">Reference proteome</keyword>
<feature type="signal peptide" evidence="1">
    <location>
        <begin position="1"/>
        <end position="18"/>
    </location>
</feature>
<dbReference type="Gene3D" id="2.60.40.1080">
    <property type="match status" value="1"/>
</dbReference>
<proteinExistence type="predicted"/>
<dbReference type="InterPro" id="IPR012334">
    <property type="entry name" value="Pectin_lyas_fold"/>
</dbReference>
<evidence type="ECO:0008006" key="4">
    <source>
        <dbReference type="Google" id="ProtNLM"/>
    </source>
</evidence>
<evidence type="ECO:0000313" key="3">
    <source>
        <dbReference type="Proteomes" id="UP000674217"/>
    </source>
</evidence>
<reference evidence="2 3" key="1">
    <citation type="submission" date="2021-03" db="EMBL/GenBank/DDBJ databases">
        <title>Flavobacterium Flabelliformis Sp. Nov. And Flavobacterium Geliluteum Sp. Nov., Two Novel Multidrug Resistant Psychrophilic Species Isolated From Antarctica.</title>
        <authorList>
            <person name="Kralova S."/>
            <person name="Busse H.J."/>
            <person name="Bezdicek M."/>
            <person name="Nykrynova M."/>
            <person name="Kroupova E."/>
            <person name="Krsek D."/>
            <person name="Sedlacek I."/>
        </authorList>
    </citation>
    <scope>NUCLEOTIDE SEQUENCE [LARGE SCALE GENOMIC DNA]</scope>
    <source>
        <strain evidence="2 3">P4023</strain>
    </source>
</reference>
<organism evidence="2 3">
    <name type="scientific">Flavobacterium flabelliforme</name>
    <dbReference type="NCBI Taxonomy" id="2816119"/>
    <lineage>
        <taxon>Bacteria</taxon>
        <taxon>Pseudomonadati</taxon>
        <taxon>Bacteroidota</taxon>
        <taxon>Flavobacteriia</taxon>
        <taxon>Flavobacteriales</taxon>
        <taxon>Flavobacteriaceae</taxon>
        <taxon>Flavobacterium</taxon>
    </lineage>
</organism>
<name>A0ABS5CU63_9FLAO</name>
<sequence>MKKYYFIVGLFFSLMSYAQGNYTITNLNDDGAIGSLRYAIENTTATTIDFDLNLIGTLTLTGNLPNISRDLTITGNGTSNLILSGNNSYKMFQVTNGALLTISNITFTKNAAGMGSIFRAQNNNSAVMASSINIIDNVNTYAFYTNDSSTITIYNSTFISNSSFLFGSDYGSTPNTTSDIETDYSNRITVLGCAFTANSGTIFNTERYVKIDNCNFYDNTGQIGNFRGLNRYQVLNSTFINNSAWSLFSFYSDIVNGTFLATLGTNQHLFEGNTFKDNSGTIINTGSVNEQSLTTIKNNIFINNGTTYSGTPAVITNNSLDNFFNSIVHSVSQNTVSITMNRAVFNTNSGIGNLETTDFELSIAGGNAILASQTPSSISSSGNTYTLGIELIGEISGEEVLTVSPVTNSIFDSSFNIASNSQINNSVKLNFLDDDSDGVSNFLDLCPNTQAGVRVYPNNGCEDTTYPFITYFDYNSYSINYTNNFTSTTNRNLYFLSYDNNWNSSLKKLTPQKVLSDIFSSTELNIEKLTTDGSNNIFISCYNNSSGTYEIKKINQDNVVETIYSFNNEYYIQDFTVDKLGVVYLFLYDNSTSSRSLKKINSDGTLITLENNSTGYYQYLTIDGLGNLYFVYNDNNFSTIRKMTSDGNISDFYTDNNTYIQNFKFDSLGNMYVVSNNNMSNFYQIKKISNAGIATDLFTLNDGYIQNIAINTMGSLYFSTYNFITNERAINIRSDDGIIVSYSDFLGQELYNDSFGNIYFSDNQNKKIIATKMTTLSADLSNFAAINKYYFDQSFTIINPDSSSSGAFTFTSDNTNVATITGNTITFTGIGTANITANQEADANYENGSISALLTVKGSKVVSKYGVISETDTNYVNKNGSIGTINAVDANGKEVKVKTQL</sequence>
<accession>A0ABS5CU63</accession>
<dbReference type="Gene3D" id="2.160.20.10">
    <property type="entry name" value="Single-stranded right-handed beta-helix, Pectin lyase-like"/>
    <property type="match status" value="1"/>
</dbReference>
<dbReference type="InterPro" id="IPR008964">
    <property type="entry name" value="Invasin/intimin_cell_adhesion"/>
</dbReference>
<dbReference type="RefSeq" id="WP_210646111.1">
    <property type="nucleotide sequence ID" value="NZ_JAGFBU010000003.1"/>
</dbReference>
<dbReference type="Proteomes" id="UP000674217">
    <property type="component" value="Unassembled WGS sequence"/>
</dbReference>
<feature type="chain" id="PRO_5047251641" description="Right handed beta helix domain-containing protein" evidence="1">
    <location>
        <begin position="19"/>
        <end position="901"/>
    </location>
</feature>
<gene>
    <name evidence="2" type="ORF">J3S90_10170</name>
</gene>
<comment type="caution">
    <text evidence="2">The sequence shown here is derived from an EMBL/GenBank/DDBJ whole genome shotgun (WGS) entry which is preliminary data.</text>
</comment>